<evidence type="ECO:0000313" key="1">
    <source>
        <dbReference type="EMBL" id="GFD46788.1"/>
    </source>
</evidence>
<reference evidence="1" key="1">
    <citation type="journal article" date="2019" name="Sci. Rep.">
        <title>Draft genome of Tanacetum cinerariifolium, the natural source of mosquito coil.</title>
        <authorList>
            <person name="Yamashiro T."/>
            <person name="Shiraishi A."/>
            <person name="Satake H."/>
            <person name="Nakayama K."/>
        </authorList>
    </citation>
    <scope>NUCLEOTIDE SEQUENCE</scope>
</reference>
<organism evidence="1">
    <name type="scientific">Tanacetum cinerariifolium</name>
    <name type="common">Dalmatian daisy</name>
    <name type="synonym">Chrysanthemum cinerariifolium</name>
    <dbReference type="NCBI Taxonomy" id="118510"/>
    <lineage>
        <taxon>Eukaryota</taxon>
        <taxon>Viridiplantae</taxon>
        <taxon>Streptophyta</taxon>
        <taxon>Embryophyta</taxon>
        <taxon>Tracheophyta</taxon>
        <taxon>Spermatophyta</taxon>
        <taxon>Magnoliopsida</taxon>
        <taxon>eudicotyledons</taxon>
        <taxon>Gunneridae</taxon>
        <taxon>Pentapetalae</taxon>
        <taxon>asterids</taxon>
        <taxon>campanulids</taxon>
        <taxon>Asterales</taxon>
        <taxon>Asteraceae</taxon>
        <taxon>Asteroideae</taxon>
        <taxon>Anthemideae</taxon>
        <taxon>Anthemidinae</taxon>
        <taxon>Tanacetum</taxon>
    </lineage>
</organism>
<evidence type="ECO:0008006" key="2">
    <source>
        <dbReference type="Google" id="ProtNLM"/>
    </source>
</evidence>
<dbReference type="AlphaFoldDB" id="A0A699WM26"/>
<proteinExistence type="predicted"/>
<dbReference type="PANTHER" id="PTHR37610">
    <property type="entry name" value="CCHC-TYPE DOMAIN-CONTAINING PROTEIN"/>
    <property type="match status" value="1"/>
</dbReference>
<comment type="caution">
    <text evidence="1">The sequence shown here is derived from an EMBL/GenBank/DDBJ whole genome shotgun (WGS) entry which is preliminary data.</text>
</comment>
<name>A0A699WM26_TANCI</name>
<accession>A0A699WM26</accession>
<dbReference type="EMBL" id="BKCJ011683280">
    <property type="protein sequence ID" value="GFD46788.1"/>
    <property type="molecule type" value="Genomic_DNA"/>
</dbReference>
<dbReference type="PANTHER" id="PTHR37610:SF78">
    <property type="entry name" value="GAG-POLYPEPTIDE OF LTR COPIA-TYPE-RELATED"/>
    <property type="match status" value="1"/>
</dbReference>
<protein>
    <recommendedName>
        <fullName evidence="2">Retrotransposon Copia-like N-terminal domain-containing protein</fullName>
    </recommendedName>
</protein>
<gene>
    <name evidence="1" type="ORF">Tci_918757</name>
</gene>
<sequence>MTFALSNHNKLGFIDGSCKKDSSNLGLSNQWDMCKSVVVTWILNSLSLELIAGAIYAKTAFEIWNDLKETYDKVDGSAVFNLHKNINSLNQNGSPLADCYNKLNSLWKQFDAM</sequence>
<feature type="non-terminal residue" evidence="1">
    <location>
        <position position="113"/>
    </location>
</feature>